<dbReference type="InterPro" id="IPR021661">
    <property type="entry name" value="Rap1_C"/>
</dbReference>
<feature type="region of interest" description="Disordered" evidence="9">
    <location>
        <begin position="537"/>
        <end position="647"/>
    </location>
</feature>
<protein>
    <recommendedName>
        <fullName evidence="8">DNA-binding protein RAP1</fullName>
    </recommendedName>
</protein>
<feature type="region of interest" description="Disordered" evidence="9">
    <location>
        <begin position="711"/>
        <end position="733"/>
    </location>
</feature>
<evidence type="ECO:0000256" key="7">
    <source>
        <dbReference type="ARBA" id="ARBA00023242"/>
    </source>
</evidence>
<evidence type="ECO:0000313" key="12">
    <source>
        <dbReference type="Proteomes" id="UP001365542"/>
    </source>
</evidence>
<dbReference type="AlphaFoldDB" id="A0AAV9X5L7"/>
<comment type="subunit">
    <text evidence="8">Homodimer.</text>
</comment>
<dbReference type="GO" id="GO:0010833">
    <property type="term" value="P:telomere maintenance via telomere lengthening"/>
    <property type="evidence" value="ECO:0007669"/>
    <property type="project" value="UniProtKB-UniRule"/>
</dbReference>
<feature type="compositionally biased region" description="Basic and acidic residues" evidence="9">
    <location>
        <begin position="366"/>
        <end position="393"/>
    </location>
</feature>
<feature type="region of interest" description="Disordered" evidence="9">
    <location>
        <begin position="767"/>
        <end position="805"/>
    </location>
</feature>
<gene>
    <name evidence="11" type="ORF">TWF694_011479</name>
</gene>
<feature type="compositionally biased region" description="Basic and acidic residues" evidence="9">
    <location>
        <begin position="429"/>
        <end position="440"/>
    </location>
</feature>
<keyword evidence="5" id="KW-0010">Activator</keyword>
<feature type="compositionally biased region" description="Polar residues" evidence="9">
    <location>
        <begin position="516"/>
        <end position="525"/>
    </location>
</feature>
<keyword evidence="6" id="KW-0804">Transcription</keyword>
<feature type="region of interest" description="Disordered" evidence="9">
    <location>
        <begin position="358"/>
        <end position="525"/>
    </location>
</feature>
<organism evidence="11 12">
    <name type="scientific">Orbilia ellipsospora</name>
    <dbReference type="NCBI Taxonomy" id="2528407"/>
    <lineage>
        <taxon>Eukaryota</taxon>
        <taxon>Fungi</taxon>
        <taxon>Dikarya</taxon>
        <taxon>Ascomycota</taxon>
        <taxon>Pezizomycotina</taxon>
        <taxon>Orbiliomycetes</taxon>
        <taxon>Orbiliales</taxon>
        <taxon>Orbiliaceae</taxon>
        <taxon>Orbilia</taxon>
    </lineage>
</organism>
<proteinExistence type="inferred from homology"/>
<evidence type="ECO:0000256" key="5">
    <source>
        <dbReference type="ARBA" id="ARBA00023159"/>
    </source>
</evidence>
<evidence type="ECO:0000313" key="11">
    <source>
        <dbReference type="EMBL" id="KAK6537286.1"/>
    </source>
</evidence>
<feature type="compositionally biased region" description="Polar residues" evidence="9">
    <location>
        <begin position="714"/>
        <end position="724"/>
    </location>
</feature>
<feature type="compositionally biased region" description="Low complexity" evidence="9">
    <location>
        <begin position="467"/>
        <end position="492"/>
    </location>
</feature>
<dbReference type="SUPFAM" id="SSF52113">
    <property type="entry name" value="BRCT domain"/>
    <property type="match status" value="1"/>
</dbReference>
<dbReference type="Pfam" id="PF16589">
    <property type="entry name" value="BRCT_2"/>
    <property type="match status" value="1"/>
</dbReference>
<dbReference type="PANTHER" id="PTHR16466:SF6">
    <property type="entry name" value="TELOMERIC REPEAT-BINDING FACTOR 2-INTERACTING PROTEIN 1"/>
    <property type="match status" value="1"/>
</dbReference>
<evidence type="ECO:0000256" key="3">
    <source>
        <dbReference type="ARBA" id="ARBA00022895"/>
    </source>
</evidence>
<feature type="compositionally biased region" description="Acidic residues" evidence="9">
    <location>
        <begin position="767"/>
        <end position="790"/>
    </location>
</feature>
<evidence type="ECO:0000256" key="1">
    <source>
        <dbReference type="ARBA" id="ARBA00010467"/>
    </source>
</evidence>
<dbReference type="SUPFAM" id="SSF46689">
    <property type="entry name" value="Homeodomain-like"/>
    <property type="match status" value="1"/>
</dbReference>
<dbReference type="Gene3D" id="1.10.10.2170">
    <property type="match status" value="1"/>
</dbReference>
<evidence type="ECO:0000256" key="9">
    <source>
        <dbReference type="SAM" id="MobiDB-lite"/>
    </source>
</evidence>
<dbReference type="InterPro" id="IPR038104">
    <property type="entry name" value="Rap1_C_sf"/>
</dbReference>
<feature type="region of interest" description="Disordered" evidence="9">
    <location>
        <begin position="217"/>
        <end position="271"/>
    </location>
</feature>
<dbReference type="PROSITE" id="PS50172">
    <property type="entry name" value="BRCT"/>
    <property type="match status" value="1"/>
</dbReference>
<evidence type="ECO:0000256" key="4">
    <source>
        <dbReference type="ARBA" id="ARBA00023015"/>
    </source>
</evidence>
<keyword evidence="12" id="KW-1185">Reference proteome</keyword>
<keyword evidence="3 8" id="KW-0779">Telomere</keyword>
<dbReference type="GO" id="GO:0070187">
    <property type="term" value="C:shelterin complex"/>
    <property type="evidence" value="ECO:0007669"/>
    <property type="project" value="TreeGrafter"/>
</dbReference>
<comment type="function">
    <text evidence="8">Involved in the regulation of telomere length, clustering and has a specific role in telomere position effect (TPE).</text>
</comment>
<evidence type="ECO:0000256" key="2">
    <source>
        <dbReference type="ARBA" id="ARBA00022454"/>
    </source>
</evidence>
<dbReference type="InterPro" id="IPR001357">
    <property type="entry name" value="BRCT_dom"/>
</dbReference>
<dbReference type="InterPro" id="IPR015010">
    <property type="entry name" value="TERF2IP_Myb"/>
</dbReference>
<dbReference type="GO" id="GO:0031848">
    <property type="term" value="P:protection from non-homologous end joining at telomere"/>
    <property type="evidence" value="ECO:0007669"/>
    <property type="project" value="TreeGrafter"/>
</dbReference>
<evidence type="ECO:0000259" key="10">
    <source>
        <dbReference type="PROSITE" id="PS50172"/>
    </source>
</evidence>
<dbReference type="InterPro" id="IPR009057">
    <property type="entry name" value="Homeodomain-like_sf"/>
</dbReference>
<dbReference type="Gene3D" id="1.10.10.60">
    <property type="entry name" value="Homeodomain-like"/>
    <property type="match status" value="1"/>
</dbReference>
<comment type="similarity">
    <text evidence="1 8">Belongs to the RAP1 family.</text>
</comment>
<dbReference type="InterPro" id="IPR039595">
    <property type="entry name" value="TE2IP/Rap1"/>
</dbReference>
<evidence type="ECO:0000256" key="6">
    <source>
        <dbReference type="ARBA" id="ARBA00023163"/>
    </source>
</evidence>
<dbReference type="EMBL" id="JAVHJO010000009">
    <property type="protein sequence ID" value="KAK6537286.1"/>
    <property type="molecule type" value="Genomic_DNA"/>
</dbReference>
<dbReference type="Pfam" id="PF11626">
    <property type="entry name" value="Rap1_C"/>
    <property type="match status" value="1"/>
</dbReference>
<dbReference type="Gene3D" id="3.40.50.10190">
    <property type="entry name" value="BRCT domain"/>
    <property type="match status" value="1"/>
</dbReference>
<feature type="compositionally biased region" description="Polar residues" evidence="9">
    <location>
        <begin position="398"/>
        <end position="418"/>
    </location>
</feature>
<dbReference type="GO" id="GO:0042162">
    <property type="term" value="F:telomeric DNA binding"/>
    <property type="evidence" value="ECO:0007669"/>
    <property type="project" value="TreeGrafter"/>
</dbReference>
<keyword evidence="2 8" id="KW-0158">Chromosome</keyword>
<reference evidence="11 12" key="1">
    <citation type="submission" date="2019-10" db="EMBL/GenBank/DDBJ databases">
        <authorList>
            <person name="Palmer J.M."/>
        </authorList>
    </citation>
    <scope>NUCLEOTIDE SEQUENCE [LARGE SCALE GENOMIC DNA]</scope>
    <source>
        <strain evidence="11 12">TWF694</strain>
    </source>
</reference>
<dbReference type="PANTHER" id="PTHR16466">
    <property type="entry name" value="TELOMERE REPEAT-BINDING FACTOR 2-INTERACTING PROTEIN 1"/>
    <property type="match status" value="1"/>
</dbReference>
<dbReference type="CDD" id="cd11655">
    <property type="entry name" value="rap1_myb-like"/>
    <property type="match status" value="1"/>
</dbReference>
<keyword evidence="7 8" id="KW-0539">Nucleus</keyword>
<evidence type="ECO:0000256" key="8">
    <source>
        <dbReference type="RuleBase" id="RU367107"/>
    </source>
</evidence>
<dbReference type="InterPro" id="IPR036420">
    <property type="entry name" value="BRCT_dom_sf"/>
</dbReference>
<comment type="subcellular location">
    <subcellularLocation>
        <location evidence="8">Nucleus</location>
    </subcellularLocation>
    <subcellularLocation>
        <location evidence="8">Chromosome</location>
        <location evidence="8">Telomere</location>
    </subcellularLocation>
</comment>
<accession>A0AAV9X5L7</accession>
<dbReference type="Pfam" id="PF08914">
    <property type="entry name" value="Myb_Rap1"/>
    <property type="match status" value="1"/>
</dbReference>
<keyword evidence="4" id="KW-0805">Transcription regulation</keyword>
<sequence>MADEDEDSTSRLLFTDLTFHLTSHCPLKDHFKKLVEVNGGKLCKTDVGAKLVISDHLKSRGTVDKAVSYKWIEVCVQKGELVDIDPYRITNLQVNGGVAPKKSTKATAASITREVDATRPTPTVPGRRNPFTREDDCILLWWLQYGAQLGGNEIYKDLGEAFPSHGWAGWRNRWVKILSKESQYASGPKPPDDFDITTVKGWNPRIRRPDLLMPYNHEISRDNSFPENRDERNEELSTEPQRRPKRNERSALPKKPATPEAAKKKAESPSYEKFSVDEQRALFAIVDLLLLGDTPEERVEICEPLTEQFPNRAADEFLLYFMEEMKPVVKRLRLRGKVKTADLEEAVLKSLNKDEAGLTESLNNRSGEKMERESAEVESDLQKKDTRFEHLPRETPQLDANNRNTVLSANSPNQTQASPDIRSAPPRISSKENPSEEERAVAPVLVYTPQKHRRTRSDLDSPVSFYTPGTSTSNRTSGSSPLSLRRNPPSGSGSPTPRKATETVDLTDNDRVGANPKSNPLSDFTPSTYAQLFQERQKTGENVPASSPPGLIKRSSPKAFQSSPKRPTQPRLRSPILTSSTNYEESDPIPFAEPTKTAASAKKGGRISSSAQSAKRRKVGSENSRLVVESTPEHKLFPPPAPLTSSVAGSSPNTMNRLFNQQPSPGQSPLARKSIRKKISIDNRILENQLSSQATEIAEQPSENEIFDGELAGTQESNIDGTGDTTEEEADPMELDSVTNRNLGILNDMSPTPNRRSTCPLFFQGETTEEEIEEGEEEGDEEEEEGDDDTISQSSEYEMSQEERVRRIKEGLDSIDLMMDTFPAKYGVTKGDVALVIDRTTADRELIEFILTKLAEHKDFHGNLDDFEWPERRGIWTEEEDEVFAEDSPSEEALAALTRKHGNQGVMMRWEFLAATNYHKNV</sequence>
<name>A0AAV9X5L7_9PEZI</name>
<feature type="domain" description="BRCT" evidence="10">
    <location>
        <begin position="9"/>
        <end position="89"/>
    </location>
</feature>
<comment type="caution">
    <text evidence="11">The sequence shown here is derived from an EMBL/GenBank/DDBJ whole genome shotgun (WGS) entry which is preliminary data.</text>
</comment>
<dbReference type="Proteomes" id="UP001365542">
    <property type="component" value="Unassembled WGS sequence"/>
</dbReference>